<dbReference type="AlphaFoldDB" id="A0A537LK03"/>
<dbReference type="EMBL" id="VBAM01000407">
    <property type="protein sequence ID" value="TMJ08339.1"/>
    <property type="molecule type" value="Genomic_DNA"/>
</dbReference>
<dbReference type="GO" id="GO:0032153">
    <property type="term" value="C:cell division site"/>
    <property type="evidence" value="ECO:0007669"/>
    <property type="project" value="TreeGrafter"/>
</dbReference>
<dbReference type="Pfam" id="PF05036">
    <property type="entry name" value="SPOR"/>
    <property type="match status" value="1"/>
</dbReference>
<dbReference type="GO" id="GO:0030428">
    <property type="term" value="C:cell septum"/>
    <property type="evidence" value="ECO:0007669"/>
    <property type="project" value="TreeGrafter"/>
</dbReference>
<feature type="non-terminal residue" evidence="3">
    <location>
        <position position="1"/>
    </location>
</feature>
<feature type="domain" description="SPOR" evidence="2">
    <location>
        <begin position="37"/>
        <end position="111"/>
    </location>
</feature>
<dbReference type="InterPro" id="IPR052521">
    <property type="entry name" value="Cell_div_SPOR-domain"/>
</dbReference>
<dbReference type="Gene3D" id="3.30.70.1070">
    <property type="entry name" value="Sporulation related repeat"/>
    <property type="match status" value="1"/>
</dbReference>
<gene>
    <name evidence="3" type="ORF">E6H02_10130</name>
</gene>
<evidence type="ECO:0000313" key="4">
    <source>
        <dbReference type="Proteomes" id="UP000320393"/>
    </source>
</evidence>
<dbReference type="PANTHER" id="PTHR38687:SF1">
    <property type="entry name" value="CELL DIVISION PROTEIN DEDD"/>
    <property type="match status" value="1"/>
</dbReference>
<dbReference type="InterPro" id="IPR036680">
    <property type="entry name" value="SPOR-like_sf"/>
</dbReference>
<feature type="compositionally biased region" description="Pro residues" evidence="1">
    <location>
        <begin position="1"/>
        <end position="35"/>
    </location>
</feature>
<proteinExistence type="predicted"/>
<evidence type="ECO:0000259" key="2">
    <source>
        <dbReference type="PROSITE" id="PS51724"/>
    </source>
</evidence>
<evidence type="ECO:0000313" key="3">
    <source>
        <dbReference type="EMBL" id="TMJ08339.1"/>
    </source>
</evidence>
<protein>
    <submittedName>
        <fullName evidence="3">SPOR domain-containing protein</fullName>
    </submittedName>
</protein>
<dbReference type="Proteomes" id="UP000320393">
    <property type="component" value="Unassembled WGS sequence"/>
</dbReference>
<name>A0A537LK03_9BACT</name>
<dbReference type="GO" id="GO:0032506">
    <property type="term" value="P:cytokinetic process"/>
    <property type="evidence" value="ECO:0007669"/>
    <property type="project" value="TreeGrafter"/>
</dbReference>
<dbReference type="PROSITE" id="PS51724">
    <property type="entry name" value="SPOR"/>
    <property type="match status" value="1"/>
</dbReference>
<sequence length="111" mass="11830">APSLPPAPPAALPPAPTPPAAPPPPPTHPAPPAQHPPARAALFHVQAGAFSRLENAEDLVKRLRAKHYAASIVQGKLYRVWIGDPLDRREAEQLAEHLRADGFEATLTPSQ</sequence>
<organism evidence="3 4">
    <name type="scientific">Candidatus Segetimicrobium genomatis</name>
    <dbReference type="NCBI Taxonomy" id="2569760"/>
    <lineage>
        <taxon>Bacteria</taxon>
        <taxon>Bacillati</taxon>
        <taxon>Candidatus Sysuimicrobiota</taxon>
        <taxon>Candidatus Sysuimicrobiia</taxon>
        <taxon>Candidatus Sysuimicrobiales</taxon>
        <taxon>Candidatus Segetimicrobiaceae</taxon>
        <taxon>Candidatus Segetimicrobium</taxon>
    </lineage>
</organism>
<evidence type="ECO:0000256" key="1">
    <source>
        <dbReference type="SAM" id="MobiDB-lite"/>
    </source>
</evidence>
<dbReference type="InterPro" id="IPR007730">
    <property type="entry name" value="SPOR-like_dom"/>
</dbReference>
<reference evidence="3 4" key="1">
    <citation type="journal article" date="2019" name="Nat. Microbiol.">
        <title>Mediterranean grassland soil C-N compound turnover is dependent on rainfall and depth, and is mediated by genomically divergent microorganisms.</title>
        <authorList>
            <person name="Diamond S."/>
            <person name="Andeer P.F."/>
            <person name="Li Z."/>
            <person name="Crits-Christoph A."/>
            <person name="Burstein D."/>
            <person name="Anantharaman K."/>
            <person name="Lane K.R."/>
            <person name="Thomas B.C."/>
            <person name="Pan C."/>
            <person name="Northen T.R."/>
            <person name="Banfield J.F."/>
        </authorList>
    </citation>
    <scope>NUCLEOTIDE SEQUENCE [LARGE SCALE GENOMIC DNA]</scope>
    <source>
        <strain evidence="3">NP_5</strain>
    </source>
</reference>
<dbReference type="PANTHER" id="PTHR38687">
    <property type="entry name" value="CELL DIVISION PROTEIN DEDD-RELATED"/>
    <property type="match status" value="1"/>
</dbReference>
<comment type="caution">
    <text evidence="3">The sequence shown here is derived from an EMBL/GenBank/DDBJ whole genome shotgun (WGS) entry which is preliminary data.</text>
</comment>
<dbReference type="GO" id="GO:0042834">
    <property type="term" value="F:peptidoglycan binding"/>
    <property type="evidence" value="ECO:0007669"/>
    <property type="project" value="InterPro"/>
</dbReference>
<accession>A0A537LK03</accession>
<feature type="region of interest" description="Disordered" evidence="1">
    <location>
        <begin position="1"/>
        <end position="39"/>
    </location>
</feature>
<dbReference type="SUPFAM" id="SSF110997">
    <property type="entry name" value="Sporulation related repeat"/>
    <property type="match status" value="1"/>
</dbReference>